<dbReference type="EMBL" id="KV425902">
    <property type="protein sequence ID" value="KZW00296.1"/>
    <property type="molecule type" value="Genomic_DNA"/>
</dbReference>
<name>A0A165N6M6_EXIGL</name>
<sequence length="440" mass="48594">MPFHPHTLSVVLALFLTVPVPATARAIAAHNRIARATAQSDVIVQLFQYNWNSVANECTNYLGPLGYGYAQVSPPHEHILGTQWSSDYAPVSYKIHSKRVTYPYSGTGIGGSPYSPFDYPAVPYTASDFHAECDIDWFNATSIHDCWLPGLSDLRTESDHVRDMQRAYLADLVSLGVDGFRFDAAKWMAVDDIANFLSELSPKPFAVQEAEWIQGSPVQPNDYERNGNVHEFRHTWSLDVAFLQDGGLDSLFQTPYPDWVTSDNANVFVANHDTERSGGDLRSTSSNNAYLLATIYTLAQSYGHPTILSGYDFTDKDAGAPVDSDEMLLDVDCSNGTHRCEQRWPVISAMVKFHNTVSGSDMRRAVAAGKNQISFGRGDVGHVAINYENATWSANIQTDVPDGIYCDVISSCQRTVNVSGGFFAYDVYAYDSVAFHTGEK</sequence>
<feature type="domain" description="Alpha-amylase C-terminal" evidence="7">
    <location>
        <begin position="363"/>
        <end position="440"/>
    </location>
</feature>
<evidence type="ECO:0000256" key="6">
    <source>
        <dbReference type="SAM" id="SignalP"/>
    </source>
</evidence>
<dbReference type="InterPro" id="IPR017853">
    <property type="entry name" value="GH"/>
</dbReference>
<dbReference type="Pfam" id="PF02806">
    <property type="entry name" value="Alpha-amylase_C"/>
    <property type="match status" value="1"/>
</dbReference>
<dbReference type="SUPFAM" id="SSF51011">
    <property type="entry name" value="Glycosyl hydrolase domain"/>
    <property type="match status" value="1"/>
</dbReference>
<dbReference type="STRING" id="1314781.A0A165N6M6"/>
<keyword evidence="5" id="KW-0479">Metal-binding</keyword>
<dbReference type="GO" id="GO:0005975">
    <property type="term" value="P:carbohydrate metabolic process"/>
    <property type="evidence" value="ECO:0007669"/>
    <property type="project" value="InterPro"/>
</dbReference>
<dbReference type="OrthoDB" id="550577at2759"/>
<dbReference type="SMART" id="SM00632">
    <property type="entry name" value="Aamy_C"/>
    <property type="match status" value="1"/>
</dbReference>
<feature type="chain" id="PRO_5007863062" description="alpha-amylase" evidence="6">
    <location>
        <begin position="25"/>
        <end position="440"/>
    </location>
</feature>
<evidence type="ECO:0000256" key="1">
    <source>
        <dbReference type="ARBA" id="ARBA00000548"/>
    </source>
</evidence>
<dbReference type="SMART" id="SM00642">
    <property type="entry name" value="Aamy"/>
    <property type="match status" value="1"/>
</dbReference>
<evidence type="ECO:0000259" key="8">
    <source>
        <dbReference type="SMART" id="SM00642"/>
    </source>
</evidence>
<dbReference type="Gene3D" id="2.60.40.1180">
    <property type="entry name" value="Golgi alpha-mannosidase II"/>
    <property type="match status" value="1"/>
</dbReference>
<dbReference type="InterPro" id="IPR013780">
    <property type="entry name" value="Glyco_hydro_b"/>
</dbReference>
<accession>A0A165N6M6</accession>
<evidence type="ECO:0000256" key="3">
    <source>
        <dbReference type="ARBA" id="ARBA00008061"/>
    </source>
</evidence>
<feature type="signal peptide" evidence="6">
    <location>
        <begin position="1"/>
        <end position="24"/>
    </location>
</feature>
<dbReference type="AlphaFoldDB" id="A0A165N6M6"/>
<evidence type="ECO:0000256" key="5">
    <source>
        <dbReference type="ARBA" id="ARBA00022723"/>
    </source>
</evidence>
<protein>
    <recommendedName>
        <fullName evidence="4">alpha-amylase</fullName>
        <ecNumber evidence="4">3.2.1.1</ecNumber>
    </recommendedName>
</protein>
<dbReference type="InterPro" id="IPR006047">
    <property type="entry name" value="GH13_cat_dom"/>
</dbReference>
<evidence type="ECO:0000256" key="4">
    <source>
        <dbReference type="ARBA" id="ARBA00012595"/>
    </source>
</evidence>
<dbReference type="InParanoid" id="A0A165N6M6"/>
<feature type="domain" description="Glycosyl hydrolase family 13 catalytic" evidence="8">
    <location>
        <begin position="41"/>
        <end position="354"/>
    </location>
</feature>
<gene>
    <name evidence="9" type="ORF">EXIGLDRAFT_761908</name>
</gene>
<keyword evidence="10" id="KW-1185">Reference proteome</keyword>
<dbReference type="GO" id="GO:0046872">
    <property type="term" value="F:metal ion binding"/>
    <property type="evidence" value="ECO:0007669"/>
    <property type="project" value="UniProtKB-KW"/>
</dbReference>
<comment type="cofactor">
    <cofactor evidence="2">
        <name>Ca(2+)</name>
        <dbReference type="ChEBI" id="CHEBI:29108"/>
    </cofactor>
</comment>
<comment type="similarity">
    <text evidence="3">Belongs to the glycosyl hydrolase 13 family.</text>
</comment>
<dbReference type="InterPro" id="IPR006048">
    <property type="entry name" value="A-amylase/branching_C"/>
</dbReference>
<evidence type="ECO:0000259" key="7">
    <source>
        <dbReference type="SMART" id="SM00632"/>
    </source>
</evidence>
<evidence type="ECO:0000313" key="10">
    <source>
        <dbReference type="Proteomes" id="UP000077266"/>
    </source>
</evidence>
<keyword evidence="9" id="KW-0378">Hydrolase</keyword>
<proteinExistence type="inferred from homology"/>
<organism evidence="9 10">
    <name type="scientific">Exidia glandulosa HHB12029</name>
    <dbReference type="NCBI Taxonomy" id="1314781"/>
    <lineage>
        <taxon>Eukaryota</taxon>
        <taxon>Fungi</taxon>
        <taxon>Dikarya</taxon>
        <taxon>Basidiomycota</taxon>
        <taxon>Agaricomycotina</taxon>
        <taxon>Agaricomycetes</taxon>
        <taxon>Auriculariales</taxon>
        <taxon>Exidiaceae</taxon>
        <taxon>Exidia</taxon>
    </lineage>
</organism>
<evidence type="ECO:0000256" key="2">
    <source>
        <dbReference type="ARBA" id="ARBA00001913"/>
    </source>
</evidence>
<dbReference type="EC" id="3.2.1.1" evidence="4"/>
<evidence type="ECO:0000313" key="9">
    <source>
        <dbReference type="EMBL" id="KZW00296.1"/>
    </source>
</evidence>
<dbReference type="Gene3D" id="3.20.20.80">
    <property type="entry name" value="Glycosidases"/>
    <property type="match status" value="2"/>
</dbReference>
<dbReference type="GO" id="GO:0004556">
    <property type="term" value="F:alpha-amylase activity"/>
    <property type="evidence" value="ECO:0007669"/>
    <property type="project" value="UniProtKB-EC"/>
</dbReference>
<comment type="catalytic activity">
    <reaction evidence="1">
        <text>Endohydrolysis of (1-&gt;4)-alpha-D-glucosidic linkages in polysaccharides containing three or more (1-&gt;4)-alpha-linked D-glucose units.</text>
        <dbReference type="EC" id="3.2.1.1"/>
    </reaction>
</comment>
<keyword evidence="6" id="KW-0732">Signal</keyword>
<reference evidence="9 10" key="1">
    <citation type="journal article" date="2016" name="Mol. Biol. Evol.">
        <title>Comparative Genomics of Early-Diverging Mushroom-Forming Fungi Provides Insights into the Origins of Lignocellulose Decay Capabilities.</title>
        <authorList>
            <person name="Nagy L.G."/>
            <person name="Riley R."/>
            <person name="Tritt A."/>
            <person name="Adam C."/>
            <person name="Daum C."/>
            <person name="Floudas D."/>
            <person name="Sun H."/>
            <person name="Yadav J.S."/>
            <person name="Pangilinan J."/>
            <person name="Larsson K.H."/>
            <person name="Matsuura K."/>
            <person name="Barry K."/>
            <person name="Labutti K."/>
            <person name="Kuo R."/>
            <person name="Ohm R.A."/>
            <person name="Bhattacharya S.S."/>
            <person name="Shirouzu T."/>
            <person name="Yoshinaga Y."/>
            <person name="Martin F.M."/>
            <person name="Grigoriev I.V."/>
            <person name="Hibbett D.S."/>
        </authorList>
    </citation>
    <scope>NUCLEOTIDE SEQUENCE [LARGE SCALE GENOMIC DNA]</scope>
    <source>
        <strain evidence="9 10">HHB12029</strain>
    </source>
</reference>
<dbReference type="PANTHER" id="PTHR43447">
    <property type="entry name" value="ALPHA-AMYLASE"/>
    <property type="match status" value="1"/>
</dbReference>
<dbReference type="InterPro" id="IPR031319">
    <property type="entry name" value="A-amylase_C"/>
</dbReference>
<dbReference type="SUPFAM" id="SSF51445">
    <property type="entry name" value="(Trans)glycosidases"/>
    <property type="match status" value="1"/>
</dbReference>
<dbReference type="Proteomes" id="UP000077266">
    <property type="component" value="Unassembled WGS sequence"/>
</dbReference>